<dbReference type="Pfam" id="PF00730">
    <property type="entry name" value="HhH-GPD"/>
    <property type="match status" value="1"/>
</dbReference>
<dbReference type="GO" id="GO:0000701">
    <property type="term" value="F:purine-specific mismatch base pair DNA N-glycosylase activity"/>
    <property type="evidence" value="ECO:0007669"/>
    <property type="project" value="UniProtKB-EC"/>
</dbReference>
<keyword evidence="6" id="KW-0479">Metal-binding</keyword>
<evidence type="ECO:0000259" key="15">
    <source>
        <dbReference type="SMART" id="SM00478"/>
    </source>
</evidence>
<dbReference type="SUPFAM" id="SSF48150">
    <property type="entry name" value="DNA-glycosylase"/>
    <property type="match status" value="1"/>
</dbReference>
<evidence type="ECO:0000256" key="2">
    <source>
        <dbReference type="ARBA" id="ARBA00008343"/>
    </source>
</evidence>
<evidence type="ECO:0000256" key="3">
    <source>
        <dbReference type="ARBA" id="ARBA00012045"/>
    </source>
</evidence>
<evidence type="ECO:0000256" key="7">
    <source>
        <dbReference type="ARBA" id="ARBA00022763"/>
    </source>
</evidence>
<evidence type="ECO:0000256" key="6">
    <source>
        <dbReference type="ARBA" id="ARBA00022723"/>
    </source>
</evidence>
<dbReference type="InterPro" id="IPR003651">
    <property type="entry name" value="Endonuclease3_FeS-loop_motif"/>
</dbReference>
<feature type="domain" description="HhH-GPD" evidence="15">
    <location>
        <begin position="113"/>
        <end position="276"/>
    </location>
</feature>
<dbReference type="GO" id="GO:0035485">
    <property type="term" value="F:adenine/guanine mispair binding"/>
    <property type="evidence" value="ECO:0007669"/>
    <property type="project" value="TreeGrafter"/>
</dbReference>
<dbReference type="CDD" id="cd03431">
    <property type="entry name" value="NUDIX_DNA_Glycosylase_C-MutY"/>
    <property type="match status" value="1"/>
</dbReference>
<dbReference type="Gene3D" id="1.10.340.30">
    <property type="entry name" value="Hypothetical protein, domain 2"/>
    <property type="match status" value="1"/>
</dbReference>
<keyword evidence="9 13" id="KW-0408">Iron</keyword>
<keyword evidence="7 13" id="KW-0227">DNA damage</keyword>
<keyword evidence="17" id="KW-1185">Reference proteome</keyword>
<evidence type="ECO:0000256" key="10">
    <source>
        <dbReference type="ARBA" id="ARBA00023014"/>
    </source>
</evidence>
<dbReference type="FunFam" id="1.10.340.30:FF:000002">
    <property type="entry name" value="Adenine DNA glycosylase"/>
    <property type="match status" value="1"/>
</dbReference>
<dbReference type="EMBL" id="MU001817">
    <property type="protein sequence ID" value="KAF2797006.1"/>
    <property type="molecule type" value="Genomic_DNA"/>
</dbReference>
<dbReference type="SUPFAM" id="SSF55811">
    <property type="entry name" value="Nudix"/>
    <property type="match status" value="1"/>
</dbReference>
<keyword evidence="5" id="KW-0004">4Fe-4S</keyword>
<dbReference type="Proteomes" id="UP000799757">
    <property type="component" value="Unassembled WGS sequence"/>
</dbReference>
<dbReference type="PANTHER" id="PTHR42944:SF1">
    <property type="entry name" value="ADENINE DNA GLYCOSYLASE"/>
    <property type="match status" value="1"/>
</dbReference>
<dbReference type="InterPro" id="IPR023170">
    <property type="entry name" value="HhH_base_excis_C"/>
</dbReference>
<comment type="catalytic activity">
    <reaction evidence="1 13">
        <text>Hydrolyzes free adenine bases from 7,8-dihydro-8-oxoguanine:adenine mismatched double-stranded DNA, leaving an apurinic site.</text>
        <dbReference type="EC" id="3.2.2.31"/>
    </reaction>
</comment>
<dbReference type="PANTHER" id="PTHR42944">
    <property type="entry name" value="ADENINE DNA GLYCOSYLASE"/>
    <property type="match status" value="1"/>
</dbReference>
<evidence type="ECO:0000256" key="4">
    <source>
        <dbReference type="ARBA" id="ARBA00022023"/>
    </source>
</evidence>
<comment type="similarity">
    <text evidence="2 13">Belongs to the Nth/MutY family.</text>
</comment>
<dbReference type="AlphaFoldDB" id="A0A6A6XKD3"/>
<evidence type="ECO:0000256" key="5">
    <source>
        <dbReference type="ARBA" id="ARBA00022485"/>
    </source>
</evidence>
<dbReference type="InterPro" id="IPR011257">
    <property type="entry name" value="DNA_glycosylase"/>
</dbReference>
<organism evidence="16 17">
    <name type="scientific">Melanomma pulvis-pyrius CBS 109.77</name>
    <dbReference type="NCBI Taxonomy" id="1314802"/>
    <lineage>
        <taxon>Eukaryota</taxon>
        <taxon>Fungi</taxon>
        <taxon>Dikarya</taxon>
        <taxon>Ascomycota</taxon>
        <taxon>Pezizomycotina</taxon>
        <taxon>Dothideomycetes</taxon>
        <taxon>Pleosporomycetidae</taxon>
        <taxon>Pleosporales</taxon>
        <taxon>Melanommataceae</taxon>
        <taxon>Melanomma</taxon>
    </lineage>
</organism>
<dbReference type="GO" id="GO:0006298">
    <property type="term" value="P:mismatch repair"/>
    <property type="evidence" value="ECO:0007669"/>
    <property type="project" value="TreeGrafter"/>
</dbReference>
<feature type="region of interest" description="Disordered" evidence="14">
    <location>
        <begin position="355"/>
        <end position="377"/>
    </location>
</feature>
<dbReference type="GO" id="GO:0046872">
    <property type="term" value="F:metal ion binding"/>
    <property type="evidence" value="ECO:0007669"/>
    <property type="project" value="UniProtKB-UniRule"/>
</dbReference>
<dbReference type="Pfam" id="PF14815">
    <property type="entry name" value="NUDIX_4"/>
    <property type="match status" value="1"/>
</dbReference>
<gene>
    <name evidence="16" type="ORF">K505DRAFT_334714</name>
</gene>
<dbReference type="GO" id="GO:0032357">
    <property type="term" value="F:oxidized purine DNA binding"/>
    <property type="evidence" value="ECO:0007669"/>
    <property type="project" value="TreeGrafter"/>
</dbReference>
<evidence type="ECO:0000256" key="13">
    <source>
        <dbReference type="RuleBase" id="RU365096"/>
    </source>
</evidence>
<evidence type="ECO:0000256" key="14">
    <source>
        <dbReference type="SAM" id="MobiDB-lite"/>
    </source>
</evidence>
<dbReference type="Gene3D" id="3.90.79.10">
    <property type="entry name" value="Nucleoside Triphosphate Pyrophosphohydrolase"/>
    <property type="match status" value="1"/>
</dbReference>
<dbReference type="CDD" id="cd00056">
    <property type="entry name" value="ENDO3c"/>
    <property type="match status" value="1"/>
</dbReference>
<dbReference type="InterPro" id="IPR015797">
    <property type="entry name" value="NUDIX_hydrolase-like_dom_sf"/>
</dbReference>
<evidence type="ECO:0000256" key="11">
    <source>
        <dbReference type="ARBA" id="ARBA00023204"/>
    </source>
</evidence>
<dbReference type="GO" id="GO:0034039">
    <property type="term" value="F:8-oxo-7,8-dihydroguanine DNA N-glycosylase activity"/>
    <property type="evidence" value="ECO:0007669"/>
    <property type="project" value="TreeGrafter"/>
</dbReference>
<sequence length="566" mass="62890">MSTRRKTPKVAKKPISASLADFKPAVFQRVAVPPARVHAPGYHWPLLLDDDDDDDDGHGAGEELLKWFEGIEEVREMPWRKRWVDPEGFEGDERGLGEVLARRAYEVWVSEIMLQQTRVSTVIPYFKKWISKWPTVQDLAEANPDEVLSVWKGLGYYSRATRLHQGAQEMINKNHKYCPIPSSAEELQQFPGIGRYTAGAISSIAFGEAEPVLDGNVARVLSRQLGLYVDVKDKKSTDFLWMAADSLVKHVSGFPETKKSAVPGQWNQALMELGSTVCTPRPKCDECPIQKTCRAYSEGDALLRKEQVGVAVPDIEDACSLCEQLDTEDLLVVPEEDDDGAKVVKKRKRETNPASKISHYFTAGTPSTSPNVDIGSDDENAEISGTKKRKAPQLNAGSKYRATYCSLFPKRMPKKKVAEEECVVCIVESSDEDGNSKWVIEQRPAKGLLASLWQFPQATIPASKSSASSRKTAAKIFVSKLDGGHIDMSNTKHIAELDPLVHVFSHLKLTMHVHLFKVCTDTDTAADAPHASTVPPTRKWVATEAMDNETLSTGMRRCWTLANKAR</sequence>
<protein>
    <recommendedName>
        <fullName evidence="4 13">Adenine DNA glycosylase</fullName>
        <ecNumber evidence="3 13">3.2.2.31</ecNumber>
    </recommendedName>
</protein>
<keyword evidence="10" id="KW-0411">Iron-sulfur</keyword>
<dbReference type="InterPro" id="IPR029119">
    <property type="entry name" value="MutY_C"/>
</dbReference>
<evidence type="ECO:0000313" key="16">
    <source>
        <dbReference type="EMBL" id="KAF2797006.1"/>
    </source>
</evidence>
<proteinExistence type="inferred from homology"/>
<dbReference type="SMART" id="SM00525">
    <property type="entry name" value="FES"/>
    <property type="match status" value="1"/>
</dbReference>
<accession>A0A6A6XKD3</accession>
<name>A0A6A6XKD3_9PLEO</name>
<dbReference type="SMART" id="SM00478">
    <property type="entry name" value="ENDO3c"/>
    <property type="match status" value="1"/>
</dbReference>
<keyword evidence="8" id="KW-0378">Hydrolase</keyword>
<evidence type="ECO:0000256" key="8">
    <source>
        <dbReference type="ARBA" id="ARBA00022801"/>
    </source>
</evidence>
<evidence type="ECO:0000256" key="12">
    <source>
        <dbReference type="ARBA" id="ARBA00023295"/>
    </source>
</evidence>
<comment type="function">
    <text evidence="13">Adenine glycosylase active on G-A mispairs.</text>
</comment>
<comment type="cofactor">
    <cofactor evidence="13">
        <name>[4Fe-4S] cluster</name>
        <dbReference type="ChEBI" id="CHEBI:49883"/>
    </cofactor>
    <text evidence="13">Binds 1 [4Fe-4S] cluster.</text>
</comment>
<reference evidence="16" key="1">
    <citation type="journal article" date="2020" name="Stud. Mycol.">
        <title>101 Dothideomycetes genomes: a test case for predicting lifestyles and emergence of pathogens.</title>
        <authorList>
            <person name="Haridas S."/>
            <person name="Albert R."/>
            <person name="Binder M."/>
            <person name="Bloem J."/>
            <person name="Labutti K."/>
            <person name="Salamov A."/>
            <person name="Andreopoulos B."/>
            <person name="Baker S."/>
            <person name="Barry K."/>
            <person name="Bills G."/>
            <person name="Bluhm B."/>
            <person name="Cannon C."/>
            <person name="Castanera R."/>
            <person name="Culley D."/>
            <person name="Daum C."/>
            <person name="Ezra D."/>
            <person name="Gonzalez J."/>
            <person name="Henrissat B."/>
            <person name="Kuo A."/>
            <person name="Liang C."/>
            <person name="Lipzen A."/>
            <person name="Lutzoni F."/>
            <person name="Magnuson J."/>
            <person name="Mondo S."/>
            <person name="Nolan M."/>
            <person name="Ohm R."/>
            <person name="Pangilinan J."/>
            <person name="Park H.-J."/>
            <person name="Ramirez L."/>
            <person name="Alfaro M."/>
            <person name="Sun H."/>
            <person name="Tritt A."/>
            <person name="Yoshinaga Y."/>
            <person name="Zwiers L.-H."/>
            <person name="Turgeon B."/>
            <person name="Goodwin S."/>
            <person name="Spatafora J."/>
            <person name="Crous P."/>
            <person name="Grigoriev I."/>
        </authorList>
    </citation>
    <scope>NUCLEOTIDE SEQUENCE</scope>
    <source>
        <strain evidence="16">CBS 109.77</strain>
    </source>
</reference>
<evidence type="ECO:0000313" key="17">
    <source>
        <dbReference type="Proteomes" id="UP000799757"/>
    </source>
</evidence>
<dbReference type="InterPro" id="IPR044298">
    <property type="entry name" value="MIG/MutY"/>
</dbReference>
<dbReference type="GO" id="GO:0006285">
    <property type="term" value="P:base-excision repair, AP site formation"/>
    <property type="evidence" value="ECO:0007669"/>
    <property type="project" value="UniProtKB-ARBA"/>
</dbReference>
<keyword evidence="12 13" id="KW-0326">Glycosidase</keyword>
<dbReference type="GO" id="GO:0005634">
    <property type="term" value="C:nucleus"/>
    <property type="evidence" value="ECO:0007669"/>
    <property type="project" value="TreeGrafter"/>
</dbReference>
<dbReference type="GO" id="GO:0051539">
    <property type="term" value="F:4 iron, 4 sulfur cluster binding"/>
    <property type="evidence" value="ECO:0007669"/>
    <property type="project" value="UniProtKB-UniRule"/>
</dbReference>
<dbReference type="EC" id="3.2.2.31" evidence="3 13"/>
<keyword evidence="11" id="KW-0234">DNA repair</keyword>
<dbReference type="InterPro" id="IPR003265">
    <property type="entry name" value="HhH-GPD_domain"/>
</dbReference>
<dbReference type="OrthoDB" id="10248838at2759"/>
<evidence type="ECO:0000256" key="9">
    <source>
        <dbReference type="ARBA" id="ARBA00023004"/>
    </source>
</evidence>
<dbReference type="Gene3D" id="1.10.1670.10">
    <property type="entry name" value="Helix-hairpin-Helix base-excision DNA repair enzymes (C-terminal)"/>
    <property type="match status" value="1"/>
</dbReference>
<evidence type="ECO:0000256" key="1">
    <source>
        <dbReference type="ARBA" id="ARBA00000843"/>
    </source>
</evidence>